<protein>
    <recommendedName>
        <fullName evidence="3">DUF674 family protein</fullName>
    </recommendedName>
</protein>
<dbReference type="EMBL" id="CAKOAT010134710">
    <property type="protein sequence ID" value="CAH8337363.1"/>
    <property type="molecule type" value="Genomic_DNA"/>
</dbReference>
<name>A0ABC8JR89_ERUVS</name>
<accession>A0ABC8JR89</accession>
<organism evidence="1 2">
    <name type="scientific">Eruca vesicaria subsp. sativa</name>
    <name type="common">Garden rocket</name>
    <name type="synonym">Eruca sativa</name>
    <dbReference type="NCBI Taxonomy" id="29727"/>
    <lineage>
        <taxon>Eukaryota</taxon>
        <taxon>Viridiplantae</taxon>
        <taxon>Streptophyta</taxon>
        <taxon>Embryophyta</taxon>
        <taxon>Tracheophyta</taxon>
        <taxon>Spermatophyta</taxon>
        <taxon>Magnoliopsida</taxon>
        <taxon>eudicotyledons</taxon>
        <taxon>Gunneridae</taxon>
        <taxon>Pentapetalae</taxon>
        <taxon>rosids</taxon>
        <taxon>malvids</taxon>
        <taxon>Brassicales</taxon>
        <taxon>Brassicaceae</taxon>
        <taxon>Brassiceae</taxon>
        <taxon>Eruca</taxon>
    </lineage>
</organism>
<evidence type="ECO:0000313" key="1">
    <source>
        <dbReference type="EMBL" id="CAH8337363.1"/>
    </source>
</evidence>
<reference evidence="1 2" key="1">
    <citation type="submission" date="2022-03" db="EMBL/GenBank/DDBJ databases">
        <authorList>
            <person name="Macdonald S."/>
            <person name="Ahmed S."/>
            <person name="Newling K."/>
        </authorList>
    </citation>
    <scope>NUCLEOTIDE SEQUENCE [LARGE SCALE GENOMIC DNA]</scope>
</reference>
<keyword evidence="2" id="KW-1185">Reference proteome</keyword>
<dbReference type="Pfam" id="PF05056">
    <property type="entry name" value="DUF674"/>
    <property type="match status" value="1"/>
</dbReference>
<dbReference type="Proteomes" id="UP001642260">
    <property type="component" value="Unassembled WGS sequence"/>
</dbReference>
<gene>
    <name evidence="1" type="ORF">ERUC_LOCUS14380</name>
</gene>
<dbReference type="InterPro" id="IPR007750">
    <property type="entry name" value="DUF674"/>
</dbReference>
<proteinExistence type="predicted"/>
<evidence type="ECO:0008006" key="3">
    <source>
        <dbReference type="Google" id="ProtNLM"/>
    </source>
</evidence>
<sequence>MAKSVPEPKFSLKLLIDEEKNRVVLAEAGKDFVDVLCSLLTLPMGTIVRLLEKHQTLQSPIVGCFHNLYKSVSDMSVDHFEAQACKNLLLYPRCIKESHCRKLKLNIDDTKATRFYICPGFMSNPSCCKVYSDGSISIPWCSCGISMSHEFHVPEEEQADSVFPTCITSFIITDDLKVSLNSMGLVLNLLNDLGYSGFDKLQEMIVDVGSDEILTLLGCLFTSKLPLTETFLKQH</sequence>
<comment type="caution">
    <text evidence="1">The sequence shown here is derived from an EMBL/GenBank/DDBJ whole genome shotgun (WGS) entry which is preliminary data.</text>
</comment>
<dbReference type="AlphaFoldDB" id="A0ABC8JR89"/>
<evidence type="ECO:0000313" key="2">
    <source>
        <dbReference type="Proteomes" id="UP001642260"/>
    </source>
</evidence>
<dbReference type="PANTHER" id="PTHR33103:SF69">
    <property type="entry name" value="DUF674 FAMILY PROTEIN"/>
    <property type="match status" value="1"/>
</dbReference>
<dbReference type="PANTHER" id="PTHR33103">
    <property type="entry name" value="OS01G0153900 PROTEIN"/>
    <property type="match status" value="1"/>
</dbReference>